<proteinExistence type="predicted"/>
<dbReference type="Proteomes" id="UP000264820">
    <property type="component" value="Unplaced"/>
</dbReference>
<evidence type="ECO:0000313" key="5">
    <source>
        <dbReference type="Proteomes" id="UP000264820"/>
    </source>
</evidence>
<dbReference type="Ensembl" id="ENSHCOT00000019371.1">
    <property type="protein sequence ID" value="ENSHCOP00000012357.1"/>
    <property type="gene ID" value="ENSHCOG00000015364.1"/>
</dbReference>
<accession>A0A3Q2YG94</accession>
<keyword evidence="5" id="KW-1185">Reference proteome</keyword>
<dbReference type="GeneTree" id="ENSGT00940000156085"/>
<reference evidence="4" key="1">
    <citation type="submission" date="2025-08" db="UniProtKB">
        <authorList>
            <consortium name="Ensembl"/>
        </authorList>
    </citation>
    <scope>IDENTIFICATION</scope>
</reference>
<evidence type="ECO:0000256" key="2">
    <source>
        <dbReference type="SAM" id="MobiDB-lite"/>
    </source>
</evidence>
<dbReference type="InterPro" id="IPR002870">
    <property type="entry name" value="Peptidase_M12B_N"/>
</dbReference>
<dbReference type="OMA" id="YVETISC"/>
<dbReference type="AlphaFoldDB" id="A0A3Q2YG94"/>
<evidence type="ECO:0000256" key="1">
    <source>
        <dbReference type="ARBA" id="ARBA00023157"/>
    </source>
</evidence>
<feature type="region of interest" description="Disordered" evidence="2">
    <location>
        <begin position="111"/>
        <end position="135"/>
    </location>
</feature>
<organism evidence="4 5">
    <name type="scientific">Hippocampus comes</name>
    <name type="common">Tiger tail seahorse</name>
    <dbReference type="NCBI Taxonomy" id="109280"/>
    <lineage>
        <taxon>Eukaryota</taxon>
        <taxon>Metazoa</taxon>
        <taxon>Chordata</taxon>
        <taxon>Craniata</taxon>
        <taxon>Vertebrata</taxon>
        <taxon>Euteleostomi</taxon>
        <taxon>Actinopterygii</taxon>
        <taxon>Neopterygii</taxon>
        <taxon>Teleostei</taxon>
        <taxon>Neoteleostei</taxon>
        <taxon>Acanthomorphata</taxon>
        <taxon>Syngnathiaria</taxon>
        <taxon>Syngnathiformes</taxon>
        <taxon>Syngnathoidei</taxon>
        <taxon>Syngnathidae</taxon>
        <taxon>Hippocampus</taxon>
    </lineage>
</organism>
<keyword evidence="1" id="KW-1015">Disulfide bond</keyword>
<sequence length="192" mass="20590">GRPVSLIRVRALRSAWCLFDMATCVADALTRRLKEYGLVTPFSTDAHGRFLSHLLSASHKQRVRREASAAPPPAPLSDRLYFNISAFGKEFHLRLRPNRRLVAPGATVEWHDERGTGTAGGASPPLTDRTGSRRGAARIGSLETDCAFVGDIADVPGASVAMSNCDGLVSVPVGDLTERARPESGACGRVVR</sequence>
<evidence type="ECO:0000313" key="4">
    <source>
        <dbReference type="Ensembl" id="ENSHCOP00000012357.1"/>
    </source>
</evidence>
<protein>
    <recommendedName>
        <fullName evidence="3">Peptidase M12B propeptide domain-containing protein</fullName>
    </recommendedName>
</protein>
<feature type="domain" description="Peptidase M12B propeptide" evidence="3">
    <location>
        <begin position="38"/>
        <end position="152"/>
    </location>
</feature>
<evidence type="ECO:0000259" key="3">
    <source>
        <dbReference type="Pfam" id="PF01562"/>
    </source>
</evidence>
<dbReference type="Pfam" id="PF01562">
    <property type="entry name" value="Pep_M12B_propep"/>
    <property type="match status" value="1"/>
</dbReference>
<name>A0A3Q2YG94_HIPCM</name>
<reference evidence="4" key="2">
    <citation type="submission" date="2025-09" db="UniProtKB">
        <authorList>
            <consortium name="Ensembl"/>
        </authorList>
    </citation>
    <scope>IDENTIFICATION</scope>
</reference>